<accession>A0A183IJT4</accession>
<evidence type="ECO:0000313" key="4">
    <source>
        <dbReference type="Proteomes" id="UP000270296"/>
    </source>
</evidence>
<dbReference type="InterPro" id="IPR000477">
    <property type="entry name" value="RT_dom"/>
</dbReference>
<feature type="compositionally biased region" description="Polar residues" evidence="1">
    <location>
        <begin position="257"/>
        <end position="266"/>
    </location>
</feature>
<dbReference type="Proteomes" id="UP000270296">
    <property type="component" value="Unassembled WGS sequence"/>
</dbReference>
<keyword evidence="4" id="KW-1185">Reference proteome</keyword>
<dbReference type="EMBL" id="UZAM01008004">
    <property type="protein sequence ID" value="VDP02670.1"/>
    <property type="molecule type" value="Genomic_DNA"/>
</dbReference>
<dbReference type="InterPro" id="IPR043502">
    <property type="entry name" value="DNA/RNA_pol_sf"/>
</dbReference>
<dbReference type="WBParaSite" id="SBAD_0000405401-mRNA-1">
    <property type="protein sequence ID" value="SBAD_0000405401-mRNA-1"/>
    <property type="gene ID" value="SBAD_0000405401"/>
</dbReference>
<proteinExistence type="predicted"/>
<dbReference type="Pfam" id="PF00078">
    <property type="entry name" value="RVT_1"/>
    <property type="match status" value="1"/>
</dbReference>
<dbReference type="PROSITE" id="PS50878">
    <property type="entry name" value="RT_POL"/>
    <property type="match status" value="1"/>
</dbReference>
<evidence type="ECO:0000259" key="2">
    <source>
        <dbReference type="PROSITE" id="PS50878"/>
    </source>
</evidence>
<feature type="region of interest" description="Disordered" evidence="1">
    <location>
        <begin position="242"/>
        <end position="266"/>
    </location>
</feature>
<protein>
    <submittedName>
        <fullName evidence="5">Reverse transcriptase domain-containing protein</fullName>
    </submittedName>
</protein>
<evidence type="ECO:0000256" key="1">
    <source>
        <dbReference type="SAM" id="MobiDB-lite"/>
    </source>
</evidence>
<organism evidence="5">
    <name type="scientific">Soboliphyme baturini</name>
    <dbReference type="NCBI Taxonomy" id="241478"/>
    <lineage>
        <taxon>Eukaryota</taxon>
        <taxon>Metazoa</taxon>
        <taxon>Ecdysozoa</taxon>
        <taxon>Nematoda</taxon>
        <taxon>Enoplea</taxon>
        <taxon>Dorylaimia</taxon>
        <taxon>Dioctophymatida</taxon>
        <taxon>Dioctophymatoidea</taxon>
        <taxon>Soboliphymatidae</taxon>
        <taxon>Soboliphyme</taxon>
    </lineage>
</organism>
<dbReference type="SUPFAM" id="SSF56672">
    <property type="entry name" value="DNA/RNA polymerases"/>
    <property type="match status" value="1"/>
</dbReference>
<dbReference type="OrthoDB" id="409048at2759"/>
<evidence type="ECO:0000313" key="3">
    <source>
        <dbReference type="EMBL" id="VDP02670.1"/>
    </source>
</evidence>
<evidence type="ECO:0000313" key="5">
    <source>
        <dbReference type="WBParaSite" id="SBAD_0000405401-mRNA-1"/>
    </source>
</evidence>
<reference evidence="3 4" key="2">
    <citation type="submission" date="2018-11" db="EMBL/GenBank/DDBJ databases">
        <authorList>
            <consortium name="Pathogen Informatics"/>
        </authorList>
    </citation>
    <scope>NUCLEOTIDE SEQUENCE [LARGE SCALE GENOMIC DNA]</scope>
</reference>
<dbReference type="PANTHER" id="PTHR36688:SF2">
    <property type="entry name" value="ENDONUCLEASE_EXONUCLEASE_PHOSPHATASE DOMAIN-CONTAINING PROTEIN"/>
    <property type="match status" value="1"/>
</dbReference>
<feature type="domain" description="Reverse transcriptase" evidence="2">
    <location>
        <begin position="1"/>
        <end position="117"/>
    </location>
</feature>
<reference evidence="5" key="1">
    <citation type="submission" date="2016-06" db="UniProtKB">
        <authorList>
            <consortium name="WormBaseParasite"/>
        </authorList>
    </citation>
    <scope>IDENTIFICATION</scope>
</reference>
<sequence length="266" mass="30668">MERFPNNGLPQCAVLSPTLFNIYTSDFPPTSSKKFVYADDIALATEHTGLQMLSCTLTSDLAVMTLYFHQWKPHPNPTKTCATAFHLDNRLVKEKLAVEFCGQQVHDKKTKYLGVTLDRTLSFKPYLEKTQQKTKTRINLLRKLAGTSWKAGARTLRTTALAPIYSLVDHCSLVWCHSCHTSELDTQFNEKMRIVIATLKPSQTQLLPILEDIEPPHFRRGEQAHRILDRNRQLPIHRVFQQSPTRRLKPRHPLWERTTTPRLSLE</sequence>
<dbReference type="AlphaFoldDB" id="A0A183IJT4"/>
<dbReference type="InterPro" id="IPR052560">
    <property type="entry name" value="RdDP_mobile_element"/>
</dbReference>
<name>A0A183IJT4_9BILA</name>
<gene>
    <name evidence="3" type="ORF">SBAD_LOCUS3880</name>
</gene>
<dbReference type="PANTHER" id="PTHR36688">
    <property type="entry name" value="ENDO/EXONUCLEASE/PHOSPHATASE DOMAIN-CONTAINING PROTEIN"/>
    <property type="match status" value="1"/>
</dbReference>